<feature type="domain" description="Acyltransferase 3" evidence="2">
    <location>
        <begin position="14"/>
        <end position="308"/>
    </location>
</feature>
<comment type="caution">
    <text evidence="3">The sequence shown here is derived from an EMBL/GenBank/DDBJ whole genome shotgun (WGS) entry which is preliminary data.</text>
</comment>
<organism evidence="3 4">
    <name type="scientific">Bifidobacterium leontopitheci</name>
    <dbReference type="NCBI Taxonomy" id="2650774"/>
    <lineage>
        <taxon>Bacteria</taxon>
        <taxon>Bacillati</taxon>
        <taxon>Actinomycetota</taxon>
        <taxon>Actinomycetes</taxon>
        <taxon>Bifidobacteriales</taxon>
        <taxon>Bifidobacteriaceae</taxon>
        <taxon>Bifidobacterium</taxon>
    </lineage>
</organism>
<feature type="transmembrane region" description="Helical" evidence="1">
    <location>
        <begin position="204"/>
        <end position="222"/>
    </location>
</feature>
<sequence length="313" mass="34606">MAAAGKTLRNPSFLGLDAGKMIAAVLVVVTHSRILTTVPTPVARVIGVFISLAVPFFFIVSGFLCFHLSRGSHDAELWRTRKGASTGLWLYVAWTVAYFPASITSFVVEHAGFNVVTFIRYVHKVIFVGEWQLWFLLSMAIGYAVIYGLLRIDKSKYAIFAVGLACYAVSCVIETLQSMSADELPHALEKVIGIYNKVFASPRVLLQGVAYITVGMMLALWYERLHKMLQRRKVQLVFVLASSAFVLTFFSYHAFISSNALVASGIGGVLRFLLAFVVACMSVLWVGEDGKGLFRHIRSVSAVTYTVFIYLMG</sequence>
<accession>A0A6I1GJR4</accession>
<dbReference type="GO" id="GO:0016747">
    <property type="term" value="F:acyltransferase activity, transferring groups other than amino-acyl groups"/>
    <property type="evidence" value="ECO:0007669"/>
    <property type="project" value="InterPro"/>
</dbReference>
<name>A0A6I1GJR4_9BIFI</name>
<feature type="transmembrane region" description="Helical" evidence="1">
    <location>
        <begin position="46"/>
        <end position="68"/>
    </location>
</feature>
<reference evidence="3 4" key="1">
    <citation type="submission" date="2019-09" db="EMBL/GenBank/DDBJ databases">
        <title>Characterization of the phylogenetic diversity of two novel species belonging to the genus Bifidobacterium: Bifidobacterium cebidarum sp. nov. and Bifidobacterium leontopitheci sp. nov.</title>
        <authorList>
            <person name="Lugli G.A."/>
            <person name="Duranti S."/>
            <person name="Milani C."/>
            <person name="Turroni F."/>
            <person name="Ventura M."/>
        </authorList>
    </citation>
    <scope>NUCLEOTIDE SEQUENCE [LARGE SCALE GENOMIC DNA]</scope>
    <source>
        <strain evidence="3 4">LMG 31471</strain>
    </source>
</reference>
<gene>
    <name evidence="3" type="ORF">F7D09_1903</name>
</gene>
<dbReference type="AlphaFoldDB" id="A0A6I1GJR4"/>
<evidence type="ECO:0000313" key="3">
    <source>
        <dbReference type="EMBL" id="KAB7789607.1"/>
    </source>
</evidence>
<dbReference type="Pfam" id="PF01757">
    <property type="entry name" value="Acyl_transf_3"/>
    <property type="match status" value="1"/>
</dbReference>
<dbReference type="RefSeq" id="WP_152235314.1">
    <property type="nucleotide sequence ID" value="NZ_JBHSKZ010000057.1"/>
</dbReference>
<keyword evidence="1" id="KW-0472">Membrane</keyword>
<evidence type="ECO:0000259" key="2">
    <source>
        <dbReference type="Pfam" id="PF01757"/>
    </source>
</evidence>
<feature type="transmembrane region" description="Helical" evidence="1">
    <location>
        <begin position="131"/>
        <end position="150"/>
    </location>
</feature>
<feature type="transmembrane region" description="Helical" evidence="1">
    <location>
        <begin position="234"/>
        <end position="255"/>
    </location>
</feature>
<evidence type="ECO:0000256" key="1">
    <source>
        <dbReference type="SAM" id="Phobius"/>
    </source>
</evidence>
<dbReference type="EMBL" id="WBVT01000041">
    <property type="protein sequence ID" value="KAB7789607.1"/>
    <property type="molecule type" value="Genomic_DNA"/>
</dbReference>
<proteinExistence type="predicted"/>
<protein>
    <recommendedName>
        <fullName evidence="2">Acyltransferase 3 domain-containing protein</fullName>
    </recommendedName>
</protein>
<feature type="transmembrane region" description="Helical" evidence="1">
    <location>
        <begin position="88"/>
        <end position="111"/>
    </location>
</feature>
<evidence type="ECO:0000313" key="4">
    <source>
        <dbReference type="Proteomes" id="UP000441772"/>
    </source>
</evidence>
<keyword evidence="1" id="KW-0812">Transmembrane</keyword>
<dbReference type="InterPro" id="IPR002656">
    <property type="entry name" value="Acyl_transf_3_dom"/>
</dbReference>
<keyword evidence="1" id="KW-1133">Transmembrane helix</keyword>
<keyword evidence="4" id="KW-1185">Reference proteome</keyword>
<feature type="transmembrane region" description="Helical" evidence="1">
    <location>
        <begin position="12"/>
        <end position="34"/>
    </location>
</feature>
<feature type="transmembrane region" description="Helical" evidence="1">
    <location>
        <begin position="261"/>
        <end position="286"/>
    </location>
</feature>
<feature type="transmembrane region" description="Helical" evidence="1">
    <location>
        <begin position="157"/>
        <end position="176"/>
    </location>
</feature>
<dbReference type="Proteomes" id="UP000441772">
    <property type="component" value="Unassembled WGS sequence"/>
</dbReference>